<proteinExistence type="predicted"/>
<dbReference type="PANTHER" id="PTHR44943">
    <property type="entry name" value="CELLULOSE SYNTHASE OPERON PROTEIN C"/>
    <property type="match status" value="1"/>
</dbReference>
<feature type="transmembrane region" description="Helical" evidence="6">
    <location>
        <begin position="252"/>
        <end position="274"/>
    </location>
</feature>
<dbReference type="Pfam" id="PF14559">
    <property type="entry name" value="TPR_19"/>
    <property type="match status" value="1"/>
</dbReference>
<keyword evidence="6" id="KW-0812">Transmembrane</keyword>
<dbReference type="AlphaFoldDB" id="A0A7X2TLT7"/>
<dbReference type="Proteomes" id="UP000440513">
    <property type="component" value="Unassembled WGS sequence"/>
</dbReference>
<keyword evidence="2 3" id="KW-0802">TPR repeat</keyword>
<dbReference type="InterPro" id="IPR011990">
    <property type="entry name" value="TPR-like_helical_dom_sf"/>
</dbReference>
<feature type="repeat" description="TPR" evidence="3">
    <location>
        <begin position="419"/>
        <end position="452"/>
    </location>
</feature>
<dbReference type="Gene3D" id="1.25.40.10">
    <property type="entry name" value="Tetratricopeptide repeat domain"/>
    <property type="match status" value="2"/>
</dbReference>
<dbReference type="Pfam" id="PF13181">
    <property type="entry name" value="TPR_8"/>
    <property type="match status" value="1"/>
</dbReference>
<name>A0A7X2TLT7_9FIRM</name>
<dbReference type="EMBL" id="VUMS01000009">
    <property type="protein sequence ID" value="MST66295.1"/>
    <property type="molecule type" value="Genomic_DNA"/>
</dbReference>
<dbReference type="PANTHER" id="PTHR44943:SF8">
    <property type="entry name" value="TPR REPEAT-CONTAINING PROTEIN MJ0263"/>
    <property type="match status" value="1"/>
</dbReference>
<keyword evidence="1" id="KW-0677">Repeat</keyword>
<comment type="caution">
    <text evidence="7">The sequence shown here is derived from an EMBL/GenBank/DDBJ whole genome shotgun (WGS) entry which is preliminary data.</text>
</comment>
<evidence type="ECO:0000256" key="3">
    <source>
        <dbReference type="PROSITE-ProRule" id="PRU00339"/>
    </source>
</evidence>
<keyword evidence="4" id="KW-0175">Coiled coil</keyword>
<feature type="repeat" description="TPR" evidence="3">
    <location>
        <begin position="33"/>
        <end position="66"/>
    </location>
</feature>
<dbReference type="PROSITE" id="PS50005">
    <property type="entry name" value="TPR"/>
    <property type="match status" value="3"/>
</dbReference>
<evidence type="ECO:0000256" key="2">
    <source>
        <dbReference type="ARBA" id="ARBA00022803"/>
    </source>
</evidence>
<evidence type="ECO:0000313" key="7">
    <source>
        <dbReference type="EMBL" id="MST66295.1"/>
    </source>
</evidence>
<keyword evidence="6" id="KW-0472">Membrane</keyword>
<dbReference type="Pfam" id="PF13432">
    <property type="entry name" value="TPR_16"/>
    <property type="match status" value="1"/>
</dbReference>
<evidence type="ECO:0000256" key="4">
    <source>
        <dbReference type="SAM" id="Coils"/>
    </source>
</evidence>
<evidence type="ECO:0000256" key="1">
    <source>
        <dbReference type="ARBA" id="ARBA00022737"/>
    </source>
</evidence>
<evidence type="ECO:0000313" key="8">
    <source>
        <dbReference type="Proteomes" id="UP000440513"/>
    </source>
</evidence>
<accession>A0A7X2TLT7</accession>
<dbReference type="InterPro" id="IPR019734">
    <property type="entry name" value="TPR_rpt"/>
</dbReference>
<feature type="region of interest" description="Disordered" evidence="5">
    <location>
        <begin position="466"/>
        <end position="537"/>
    </location>
</feature>
<feature type="compositionally biased region" description="Polar residues" evidence="5">
    <location>
        <begin position="493"/>
        <end position="522"/>
    </location>
</feature>
<keyword evidence="6" id="KW-1133">Transmembrane helix</keyword>
<evidence type="ECO:0000256" key="6">
    <source>
        <dbReference type="SAM" id="Phobius"/>
    </source>
</evidence>
<reference evidence="7 8" key="1">
    <citation type="submission" date="2019-08" db="EMBL/GenBank/DDBJ databases">
        <title>In-depth cultivation of the pig gut microbiome towards novel bacterial diversity and tailored functional studies.</title>
        <authorList>
            <person name="Wylensek D."/>
            <person name="Hitch T.C.A."/>
            <person name="Clavel T."/>
        </authorList>
    </citation>
    <scope>NUCLEOTIDE SEQUENCE [LARGE SCALE GENOMIC DNA]</scope>
    <source>
        <strain evidence="7 8">BSM-380-WT-5A</strain>
    </source>
</reference>
<feature type="coiled-coil region" evidence="4">
    <location>
        <begin position="290"/>
        <end position="338"/>
    </location>
</feature>
<feature type="compositionally biased region" description="Low complexity" evidence="5">
    <location>
        <begin position="479"/>
        <end position="492"/>
    </location>
</feature>
<evidence type="ECO:0000256" key="5">
    <source>
        <dbReference type="SAM" id="MobiDB-lite"/>
    </source>
</evidence>
<dbReference type="SMART" id="SM00028">
    <property type="entry name" value="TPR"/>
    <property type="match status" value="5"/>
</dbReference>
<dbReference type="SUPFAM" id="SSF48452">
    <property type="entry name" value="TPR-like"/>
    <property type="match status" value="1"/>
</dbReference>
<sequence>MNCMNCGAPIGKSDYCTSCGFHVEVQKKIWQLSNTYYNLGLDKAQIRDLSGAIDLLKRSLKFNKLNVQARNLLGLVYFETGEAVAALSEWIISKNIMPENNIASEYIERLQQNANKLDVINQTIKKYNDSLQCCRKGSEDVAVIQLKKILNQNPKLIKGYHLLALIYLKKEEYEKARRILKKAAKIDKTNSTTLRFLREVDEQTGTITSLEPRRWAFGLREKEEKVSGNQSIAYRTENDVVIQPPTFRESSMAATLLNLGFGFLVGACLVWFLMVPANTQRINKAANEKVVSYSNTMATQSAEMNKLQEQIDQSEETVASAQQQIEDAQNQTSSYENLIKAYAAFQSGNYTSAANVLQNVQADLLSVDAKEIYDSIYKSIQSTMKNNLKSQGEQAFYAKDYETAITDLNQALEMDDSDYEVLNLLAHSYRLDEQYDKAVEIFQKIVDQFPGTKRASTAQKYIDNGGKGFDSVGQKNSSGTGTAQTQDQTGNQETVSQDTAEQSSAGDTADTQNTGETGADQNGNGGEAEGTSGENGQ</sequence>
<dbReference type="RefSeq" id="WP_154432032.1">
    <property type="nucleotide sequence ID" value="NZ_JBQHRL010000003.1"/>
</dbReference>
<dbReference type="InterPro" id="IPR051685">
    <property type="entry name" value="Ycf3/AcsC/BcsC/TPR_MFPF"/>
</dbReference>
<keyword evidence="8" id="KW-1185">Reference proteome</keyword>
<organism evidence="7 8">
    <name type="scientific">Oliverpabstia intestinalis</name>
    <dbReference type="NCBI Taxonomy" id="2606633"/>
    <lineage>
        <taxon>Bacteria</taxon>
        <taxon>Bacillati</taxon>
        <taxon>Bacillota</taxon>
        <taxon>Clostridia</taxon>
        <taxon>Lachnospirales</taxon>
        <taxon>Lachnospiraceae</taxon>
        <taxon>Oliverpabstia</taxon>
    </lineage>
</organism>
<protein>
    <submittedName>
        <fullName evidence="7">Tetratricopeptide repeat protein</fullName>
    </submittedName>
</protein>
<gene>
    <name evidence="7" type="ORF">FYJ57_06040</name>
</gene>
<feature type="compositionally biased region" description="Gly residues" evidence="5">
    <location>
        <begin position="523"/>
        <end position="537"/>
    </location>
</feature>
<feature type="repeat" description="TPR" evidence="3">
    <location>
        <begin position="157"/>
        <end position="190"/>
    </location>
</feature>